<accession>A0ABD6FFC4</accession>
<reference evidence="1 2" key="1">
    <citation type="journal article" date="2021" name="BMC Genomics">
        <title>Genome-resolved metagenome and metatranscriptome analyses of thermophilic composting reveal key bacterial players and their metabolic interactions.</title>
        <authorList>
            <person name="Braga L.P.P."/>
            <person name="Pereira R.V."/>
            <person name="Martins L.F."/>
            <person name="Moura L.M.S."/>
            <person name="Sanchez F.B."/>
            <person name="Patane J.S.L."/>
            <person name="da Silva A.M."/>
            <person name="Setubal J.C."/>
        </authorList>
    </citation>
    <scope>NUCLEOTIDE SEQUENCE [LARGE SCALE GENOMIC DNA]</scope>
    <source>
        <strain evidence="1">ZC4RG45</strain>
    </source>
</reference>
<gene>
    <name evidence="1" type="ORF">DIU77_007505</name>
</gene>
<evidence type="ECO:0000313" key="2">
    <source>
        <dbReference type="Proteomes" id="UP000249324"/>
    </source>
</evidence>
<evidence type="ECO:0000313" key="1">
    <source>
        <dbReference type="EMBL" id="MFO7192071.1"/>
    </source>
</evidence>
<dbReference type="EMBL" id="QGUI02000070">
    <property type="protein sequence ID" value="MFO7192071.1"/>
    <property type="molecule type" value="Genomic_DNA"/>
</dbReference>
<organism evidence="1 2">
    <name type="scientific">Thermocrispum agreste</name>
    <dbReference type="NCBI Taxonomy" id="37925"/>
    <lineage>
        <taxon>Bacteria</taxon>
        <taxon>Bacillati</taxon>
        <taxon>Actinomycetota</taxon>
        <taxon>Actinomycetes</taxon>
        <taxon>Pseudonocardiales</taxon>
        <taxon>Pseudonocardiaceae</taxon>
        <taxon>Thermocrispum</taxon>
    </lineage>
</organism>
<comment type="caution">
    <text evidence="1">The sequence shown here is derived from an EMBL/GenBank/DDBJ whole genome shotgun (WGS) entry which is preliminary data.</text>
</comment>
<protein>
    <submittedName>
        <fullName evidence="1">Uncharacterized protein</fullName>
    </submittedName>
</protein>
<sequence>MRRQIVLDERAGYPYVAKGLFEPNISVPHDGQLFYDVSLTNPGLVSTLVALEGHLKTGPLPPPQVLHRYGRYLTKLGAAVIDYVDRQAMTIIDPDDTA</sequence>
<dbReference type="Proteomes" id="UP000249324">
    <property type="component" value="Unassembled WGS sequence"/>
</dbReference>
<name>A0ABD6FFC4_9PSEU</name>
<proteinExistence type="predicted"/>
<dbReference type="AlphaFoldDB" id="A0ABD6FFC4"/>